<keyword evidence="3" id="KW-1185">Reference proteome</keyword>
<dbReference type="EMBL" id="JADKMY010000002">
    <property type="protein sequence ID" value="MBF4554072.1"/>
    <property type="molecule type" value="Genomic_DNA"/>
</dbReference>
<feature type="region of interest" description="Disordered" evidence="1">
    <location>
        <begin position="237"/>
        <end position="259"/>
    </location>
</feature>
<feature type="region of interest" description="Disordered" evidence="1">
    <location>
        <begin position="1"/>
        <end position="20"/>
    </location>
</feature>
<evidence type="ECO:0000313" key="2">
    <source>
        <dbReference type="EMBL" id="MBF4554072.1"/>
    </source>
</evidence>
<dbReference type="InterPro" id="IPR021391">
    <property type="entry name" value="DUF3027"/>
</dbReference>
<evidence type="ECO:0000313" key="3">
    <source>
        <dbReference type="Proteomes" id="UP000635902"/>
    </source>
</evidence>
<feature type="region of interest" description="Disordered" evidence="1">
    <location>
        <begin position="145"/>
        <end position="164"/>
    </location>
</feature>
<proteinExistence type="predicted"/>
<accession>A0ABR9ZL05</accession>
<dbReference type="Pfam" id="PF11228">
    <property type="entry name" value="DUF3027"/>
    <property type="match status" value="1"/>
</dbReference>
<name>A0ABR9ZL05_9CORY</name>
<evidence type="ECO:0000256" key="1">
    <source>
        <dbReference type="SAM" id="MobiDB-lite"/>
    </source>
</evidence>
<dbReference type="Proteomes" id="UP000635902">
    <property type="component" value="Unassembled WGS sequence"/>
</dbReference>
<organism evidence="2 3">
    <name type="scientific">Corynebacterium suicordis DSM 45110</name>
    <dbReference type="NCBI Taxonomy" id="1121369"/>
    <lineage>
        <taxon>Bacteria</taxon>
        <taxon>Bacillati</taxon>
        <taxon>Actinomycetota</taxon>
        <taxon>Actinomycetes</taxon>
        <taxon>Mycobacteriales</taxon>
        <taxon>Corynebacteriaceae</taxon>
        <taxon>Corynebacterium</taxon>
    </lineage>
</organism>
<gene>
    <name evidence="2" type="ORF">IRY30_08310</name>
</gene>
<comment type="caution">
    <text evidence="2">The sequence shown here is derived from an EMBL/GenBank/DDBJ whole genome shotgun (WGS) entry which is preliminary data.</text>
</comment>
<protein>
    <submittedName>
        <fullName evidence="2">DUF3027 domain-containing protein</fullName>
    </submittedName>
</protein>
<reference evidence="2 3" key="1">
    <citation type="submission" date="2020-10" db="EMBL/GenBank/DDBJ databases">
        <title>Novel species in genus Corynebacterium.</title>
        <authorList>
            <person name="Zhang G."/>
        </authorList>
    </citation>
    <scope>NUCLEOTIDE SEQUENCE [LARGE SCALE GENOMIC DNA]</scope>
    <source>
        <strain evidence="2 3">DSM 45110</strain>
    </source>
</reference>
<sequence length="259" mass="27957">MNNSAPPVGIIESVSSKNSGKTSVNPILFTEDAVQVALEALGEIADSSDAIGEHLAAIVEGDLVVHRFRCHMAGYPDWEWVAVLASVPGTRAITINEVGLQAGKKATRAPEWVPYEDRVLPGDLGPGDTLPPRHDDERLSSWRELTTNGGFPRNPEAAQTLSERGLKETVQRWRTGEYGPNSEFAEQASMMCRTCAFYLPFNSVETNFGACTNEFSADGHVVHATFGCGAHSATKEQSESAASPVPYGAFDDEGIQRFS</sequence>